<keyword evidence="1" id="KW-0812">Transmembrane</keyword>
<sequence length="65" mass="7509">MTTKNAIKTIILILTTALMQIEVIRVKGHWIAGGNVVFPFLMALLLWYVPSRIRDFKDILKPRKD</sequence>
<feature type="transmembrane region" description="Helical" evidence="1">
    <location>
        <begin position="30"/>
        <end position="49"/>
    </location>
</feature>
<feature type="transmembrane region" description="Helical" evidence="1">
    <location>
        <begin position="7"/>
        <end position="24"/>
    </location>
</feature>
<gene>
    <name evidence="2" type="ORF">JMUB3933_1947</name>
</gene>
<dbReference type="AlphaFoldDB" id="A0A510KCI2"/>
<evidence type="ECO:0000256" key="1">
    <source>
        <dbReference type="SAM" id="Phobius"/>
    </source>
</evidence>
<evidence type="ECO:0000313" key="2">
    <source>
        <dbReference type="EMBL" id="BBM48431.1"/>
    </source>
</evidence>
<proteinExistence type="predicted"/>
<organism evidence="2 3">
    <name type="scientific">Leptotrichia wadei</name>
    <dbReference type="NCBI Taxonomy" id="157687"/>
    <lineage>
        <taxon>Bacteria</taxon>
        <taxon>Fusobacteriati</taxon>
        <taxon>Fusobacteriota</taxon>
        <taxon>Fusobacteriia</taxon>
        <taxon>Fusobacteriales</taxon>
        <taxon>Leptotrichiaceae</taxon>
        <taxon>Leptotrichia</taxon>
    </lineage>
</organism>
<keyword evidence="1" id="KW-0472">Membrane</keyword>
<accession>A0A510KCI2</accession>
<dbReference type="EMBL" id="AP019834">
    <property type="protein sequence ID" value="BBM48431.1"/>
    <property type="molecule type" value="Genomic_DNA"/>
</dbReference>
<reference evidence="2 3" key="1">
    <citation type="submission" date="2019-07" db="EMBL/GenBank/DDBJ databases">
        <title>Complete Genome Sequence of Leptotrichia wadei Strain JMUB3933.</title>
        <authorList>
            <person name="Watanabe S."/>
            <person name="Cui L."/>
        </authorList>
    </citation>
    <scope>NUCLEOTIDE SEQUENCE [LARGE SCALE GENOMIC DNA]</scope>
    <source>
        <strain evidence="2 3">JMUB3933</strain>
    </source>
</reference>
<protein>
    <submittedName>
        <fullName evidence="2">Uncharacterized protein</fullName>
    </submittedName>
</protein>
<dbReference type="Proteomes" id="UP000321397">
    <property type="component" value="Chromosome"/>
</dbReference>
<evidence type="ECO:0000313" key="3">
    <source>
        <dbReference type="Proteomes" id="UP000321397"/>
    </source>
</evidence>
<dbReference type="RefSeq" id="WP_146961892.1">
    <property type="nucleotide sequence ID" value="NZ_AP019834.1"/>
</dbReference>
<keyword evidence="1" id="KW-1133">Transmembrane helix</keyword>
<name>A0A510KCI2_9FUSO</name>